<protein>
    <submittedName>
        <fullName evidence="2">Uncharacterized protein</fullName>
    </submittedName>
</protein>
<name>A0AC34FX65_9BILA</name>
<evidence type="ECO:0000313" key="1">
    <source>
        <dbReference type="Proteomes" id="UP000887579"/>
    </source>
</evidence>
<organism evidence="1 2">
    <name type="scientific">Panagrolaimus sp. ES5</name>
    <dbReference type="NCBI Taxonomy" id="591445"/>
    <lineage>
        <taxon>Eukaryota</taxon>
        <taxon>Metazoa</taxon>
        <taxon>Ecdysozoa</taxon>
        <taxon>Nematoda</taxon>
        <taxon>Chromadorea</taxon>
        <taxon>Rhabditida</taxon>
        <taxon>Tylenchina</taxon>
        <taxon>Panagrolaimomorpha</taxon>
        <taxon>Panagrolaimoidea</taxon>
        <taxon>Panagrolaimidae</taxon>
        <taxon>Panagrolaimus</taxon>
    </lineage>
</organism>
<accession>A0AC34FX65</accession>
<proteinExistence type="predicted"/>
<dbReference type="WBParaSite" id="ES5_v2.g21570.t1">
    <property type="protein sequence ID" value="ES5_v2.g21570.t1"/>
    <property type="gene ID" value="ES5_v2.g21570"/>
</dbReference>
<evidence type="ECO:0000313" key="2">
    <source>
        <dbReference type="WBParaSite" id="ES5_v2.g21570.t1"/>
    </source>
</evidence>
<sequence length="491" mass="57062">MEDSHIFNFFPQSFSLISKEPTRNYSLDEFVNQAVTKEIDNCGDGTLSKTLLLQTKDSLIDYLKNEYLKVPIEQFVGHVCEFTNLDENLSHAFTKIFMALERIAIKMEMNRSVIRTPGEQRHDNDLIEKLKKQKQQIEKDDSPEPPLGVSCQYSPPKSMFDVIVPSVLVERNDSPSHNQALIDDNYESSNQISRNDEIIFVDDDENFDKIPMMNSSFPLSSHHHTDKRHDQFYHDRRQNDSTRSAQSPCYRNPISENNNASFDVNAANNSNKSIVNKSSMPSSRSSFPSTSSSHRRSSNTFDSLIDNEGEEAIQQEPKSCYEMWQKYAYNQSNTDFEEEVIEVLHELRYNSFRPEFKGQKRKVHLNMLSFLEEFVTLLRTAFHPSGPKRYKKNRHPLENSCFNPEIPKLIIVTIPYIDSHPTASTNKHKIISINDALRSYVNKNKSKLFKDYNQIIELYDWEKEAQDFGQCTFDDMESRFKILTTALSEKY</sequence>
<dbReference type="Proteomes" id="UP000887579">
    <property type="component" value="Unplaced"/>
</dbReference>
<reference evidence="2" key="1">
    <citation type="submission" date="2022-11" db="UniProtKB">
        <authorList>
            <consortium name="WormBaseParasite"/>
        </authorList>
    </citation>
    <scope>IDENTIFICATION</scope>
</reference>